<evidence type="ECO:0000313" key="7">
    <source>
        <dbReference type="EMBL" id="PWA65202.1"/>
    </source>
</evidence>
<dbReference type="OrthoDB" id="1727555at2759"/>
<comment type="caution">
    <text evidence="7">The sequence shown here is derived from an EMBL/GenBank/DDBJ whole genome shotgun (WGS) entry which is preliminary data.</text>
</comment>
<keyword evidence="3 6" id="KW-0713">Self-incompatibility</keyword>
<keyword evidence="4 6" id="KW-0964">Secreted</keyword>
<evidence type="ECO:0000256" key="1">
    <source>
        <dbReference type="ARBA" id="ARBA00004613"/>
    </source>
</evidence>
<protein>
    <recommendedName>
        <fullName evidence="6">S-protein homolog</fullName>
    </recommendedName>
</protein>
<accession>A0A2U1MVC8</accession>
<dbReference type="PANTHER" id="PTHR31232">
    <property type="match status" value="1"/>
</dbReference>
<name>A0A2U1MVC8_ARTAN</name>
<evidence type="ECO:0000256" key="2">
    <source>
        <dbReference type="ARBA" id="ARBA00005581"/>
    </source>
</evidence>
<reference evidence="7 8" key="1">
    <citation type="journal article" date="2018" name="Mol. Plant">
        <title>The genome of Artemisia annua provides insight into the evolution of Asteraceae family and artemisinin biosynthesis.</title>
        <authorList>
            <person name="Shen Q."/>
            <person name="Zhang L."/>
            <person name="Liao Z."/>
            <person name="Wang S."/>
            <person name="Yan T."/>
            <person name="Shi P."/>
            <person name="Liu M."/>
            <person name="Fu X."/>
            <person name="Pan Q."/>
            <person name="Wang Y."/>
            <person name="Lv Z."/>
            <person name="Lu X."/>
            <person name="Zhang F."/>
            <person name="Jiang W."/>
            <person name="Ma Y."/>
            <person name="Chen M."/>
            <person name="Hao X."/>
            <person name="Li L."/>
            <person name="Tang Y."/>
            <person name="Lv G."/>
            <person name="Zhou Y."/>
            <person name="Sun X."/>
            <person name="Brodelius P.E."/>
            <person name="Rose J.K.C."/>
            <person name="Tang K."/>
        </authorList>
    </citation>
    <scope>NUCLEOTIDE SEQUENCE [LARGE SCALE GENOMIC DNA]</scope>
    <source>
        <strain evidence="8">cv. Huhao1</strain>
        <tissue evidence="7">Leaf</tissue>
    </source>
</reference>
<keyword evidence="5 6" id="KW-0732">Signal</keyword>
<evidence type="ECO:0000256" key="3">
    <source>
        <dbReference type="ARBA" id="ARBA00022471"/>
    </source>
</evidence>
<organism evidence="7 8">
    <name type="scientific">Artemisia annua</name>
    <name type="common">Sweet wormwood</name>
    <dbReference type="NCBI Taxonomy" id="35608"/>
    <lineage>
        <taxon>Eukaryota</taxon>
        <taxon>Viridiplantae</taxon>
        <taxon>Streptophyta</taxon>
        <taxon>Embryophyta</taxon>
        <taxon>Tracheophyta</taxon>
        <taxon>Spermatophyta</taxon>
        <taxon>Magnoliopsida</taxon>
        <taxon>eudicotyledons</taxon>
        <taxon>Gunneridae</taxon>
        <taxon>Pentapetalae</taxon>
        <taxon>asterids</taxon>
        <taxon>campanulids</taxon>
        <taxon>Asterales</taxon>
        <taxon>Asteraceae</taxon>
        <taxon>Asteroideae</taxon>
        <taxon>Anthemideae</taxon>
        <taxon>Artemisiinae</taxon>
        <taxon>Artemisia</taxon>
    </lineage>
</organism>
<dbReference type="Pfam" id="PF05938">
    <property type="entry name" value="Self-incomp_S1"/>
    <property type="match status" value="1"/>
</dbReference>
<dbReference type="GO" id="GO:0005576">
    <property type="term" value="C:extracellular region"/>
    <property type="evidence" value="ECO:0007669"/>
    <property type="project" value="UniProtKB-SubCell"/>
</dbReference>
<evidence type="ECO:0000256" key="6">
    <source>
        <dbReference type="RuleBase" id="RU367044"/>
    </source>
</evidence>
<sequence length="155" mass="18344">MKNLFFVVSILLALNLLNHTNACSVFVKGYTIHFKSDIQNEDVELRCQSKDDDIGHHVLNSSNPEMQWSFCSSYAGSTLYFCHFWRPSYDQHFDVFNTTMISRCDQGKDEHNLCDWDIKDDGFYFFEPHNAVWVKSFNWNRKTSRKLISEYTLYP</sequence>
<dbReference type="AlphaFoldDB" id="A0A2U1MVC8"/>
<feature type="chain" id="PRO_5025087443" description="S-protein homolog" evidence="6">
    <location>
        <begin position="23"/>
        <end position="155"/>
    </location>
</feature>
<dbReference type="InterPro" id="IPR010264">
    <property type="entry name" value="Self-incomp_S1"/>
</dbReference>
<comment type="subcellular location">
    <subcellularLocation>
        <location evidence="1 6">Secreted</location>
    </subcellularLocation>
</comment>
<evidence type="ECO:0000313" key="8">
    <source>
        <dbReference type="Proteomes" id="UP000245207"/>
    </source>
</evidence>
<gene>
    <name evidence="7" type="ORF">CTI12_AA338940</name>
</gene>
<evidence type="ECO:0000256" key="5">
    <source>
        <dbReference type="ARBA" id="ARBA00022729"/>
    </source>
</evidence>
<dbReference type="GO" id="GO:0060320">
    <property type="term" value="P:rejection of self pollen"/>
    <property type="evidence" value="ECO:0007669"/>
    <property type="project" value="UniProtKB-KW"/>
</dbReference>
<dbReference type="PANTHER" id="PTHR31232:SF149">
    <property type="entry name" value="S-PROTEIN HOMOLOG"/>
    <property type="match status" value="1"/>
</dbReference>
<evidence type="ECO:0000256" key="4">
    <source>
        <dbReference type="ARBA" id="ARBA00022525"/>
    </source>
</evidence>
<comment type="similarity">
    <text evidence="2 6">Belongs to the plant self-incompatibility (S1) protein family.</text>
</comment>
<feature type="signal peptide" evidence="6">
    <location>
        <begin position="1"/>
        <end position="22"/>
    </location>
</feature>
<dbReference type="EMBL" id="PKPP01004269">
    <property type="protein sequence ID" value="PWA65202.1"/>
    <property type="molecule type" value="Genomic_DNA"/>
</dbReference>
<proteinExistence type="inferred from homology"/>
<dbReference type="Proteomes" id="UP000245207">
    <property type="component" value="Unassembled WGS sequence"/>
</dbReference>
<keyword evidence="8" id="KW-1185">Reference proteome</keyword>